<accession>A0A0C3WFX3</accession>
<sequence length="173" mass="18561">MKVLEAAKMAAQMPCCNLDAYTRASNGKRDEKGFQFKKACRATEQAFLNDEEQRGPVLGTQVGQMGCWHNSNSQAWYAAENIGGVAENARNVSGNAKTLVAEDDGQVAQNAENVIVENVVAGNVAIQGQNVANGVANEGVLARRYDIRGPIISNEKPKQTPMRGPTPAQLCNI</sequence>
<feature type="region of interest" description="Disordered" evidence="1">
    <location>
        <begin position="152"/>
        <end position="173"/>
    </location>
</feature>
<reference evidence="3" key="3">
    <citation type="submission" date="2015-04" db="UniProtKB">
        <authorList>
            <consortium name="EnsemblPlants"/>
        </authorList>
    </citation>
    <scope>IDENTIFICATION</scope>
    <source>
        <strain evidence="3">cv. Jemalong A17</strain>
    </source>
</reference>
<dbReference type="EnsemblPlants" id="AES82526">
    <property type="protein sequence ID" value="AES82526"/>
    <property type="gene ID" value="MTR_7g113720"/>
</dbReference>
<gene>
    <name evidence="2" type="ordered locus">MTR_7g113720</name>
</gene>
<reference evidence="2 4" key="1">
    <citation type="journal article" date="2011" name="Nature">
        <title>The Medicago genome provides insight into the evolution of rhizobial symbioses.</title>
        <authorList>
            <person name="Young N.D."/>
            <person name="Debelle F."/>
            <person name="Oldroyd G.E."/>
            <person name="Geurts R."/>
            <person name="Cannon S.B."/>
            <person name="Udvardi M.K."/>
            <person name="Benedito V.A."/>
            <person name="Mayer K.F."/>
            <person name="Gouzy J."/>
            <person name="Schoof H."/>
            <person name="Van de Peer Y."/>
            <person name="Proost S."/>
            <person name="Cook D.R."/>
            <person name="Meyers B.C."/>
            <person name="Spannagl M."/>
            <person name="Cheung F."/>
            <person name="De Mita S."/>
            <person name="Krishnakumar V."/>
            <person name="Gundlach H."/>
            <person name="Zhou S."/>
            <person name="Mudge J."/>
            <person name="Bharti A.K."/>
            <person name="Murray J.D."/>
            <person name="Naoumkina M.A."/>
            <person name="Rosen B."/>
            <person name="Silverstein K.A."/>
            <person name="Tang H."/>
            <person name="Rombauts S."/>
            <person name="Zhao P.X."/>
            <person name="Zhou P."/>
            <person name="Barbe V."/>
            <person name="Bardou P."/>
            <person name="Bechner M."/>
            <person name="Bellec A."/>
            <person name="Berger A."/>
            <person name="Berges H."/>
            <person name="Bidwell S."/>
            <person name="Bisseling T."/>
            <person name="Choisne N."/>
            <person name="Couloux A."/>
            <person name="Denny R."/>
            <person name="Deshpande S."/>
            <person name="Dai X."/>
            <person name="Doyle J.J."/>
            <person name="Dudez A.M."/>
            <person name="Farmer A.D."/>
            <person name="Fouteau S."/>
            <person name="Franken C."/>
            <person name="Gibelin C."/>
            <person name="Gish J."/>
            <person name="Goldstein S."/>
            <person name="Gonzalez A.J."/>
            <person name="Green P.J."/>
            <person name="Hallab A."/>
            <person name="Hartog M."/>
            <person name="Hua A."/>
            <person name="Humphray S.J."/>
            <person name="Jeong D.H."/>
            <person name="Jing Y."/>
            <person name="Jocker A."/>
            <person name="Kenton S.M."/>
            <person name="Kim D.J."/>
            <person name="Klee K."/>
            <person name="Lai H."/>
            <person name="Lang C."/>
            <person name="Lin S."/>
            <person name="Macmil S.L."/>
            <person name="Magdelenat G."/>
            <person name="Matthews L."/>
            <person name="McCorrison J."/>
            <person name="Monaghan E.L."/>
            <person name="Mun J.H."/>
            <person name="Najar F.Z."/>
            <person name="Nicholson C."/>
            <person name="Noirot C."/>
            <person name="O'Bleness M."/>
            <person name="Paule C.R."/>
            <person name="Poulain J."/>
            <person name="Prion F."/>
            <person name="Qin B."/>
            <person name="Qu C."/>
            <person name="Retzel E.F."/>
            <person name="Riddle C."/>
            <person name="Sallet E."/>
            <person name="Samain S."/>
            <person name="Samson N."/>
            <person name="Sanders I."/>
            <person name="Saurat O."/>
            <person name="Scarpelli C."/>
            <person name="Schiex T."/>
            <person name="Segurens B."/>
            <person name="Severin A.J."/>
            <person name="Sherrier D.J."/>
            <person name="Shi R."/>
            <person name="Sims S."/>
            <person name="Singer S.R."/>
            <person name="Sinharoy S."/>
            <person name="Sterck L."/>
            <person name="Viollet A."/>
            <person name="Wang B.B."/>
            <person name="Wang K."/>
            <person name="Wang M."/>
            <person name="Wang X."/>
            <person name="Warfsmann J."/>
            <person name="Weissenbach J."/>
            <person name="White D.D."/>
            <person name="White J.D."/>
            <person name="Wiley G.B."/>
            <person name="Wincker P."/>
            <person name="Xing Y."/>
            <person name="Yang L."/>
            <person name="Yao Z."/>
            <person name="Ying F."/>
            <person name="Zhai J."/>
            <person name="Zhou L."/>
            <person name="Zuber A."/>
            <person name="Denarie J."/>
            <person name="Dixon R.A."/>
            <person name="May G.D."/>
            <person name="Schwartz D.C."/>
            <person name="Rogers J."/>
            <person name="Quetier F."/>
            <person name="Town C.D."/>
            <person name="Roe B.A."/>
        </authorList>
    </citation>
    <scope>NUCLEOTIDE SEQUENCE [LARGE SCALE GENOMIC DNA]</scope>
    <source>
        <strain evidence="2">A17</strain>
        <strain evidence="3 4">cv. Jemalong A17</strain>
    </source>
</reference>
<keyword evidence="4" id="KW-1185">Reference proteome</keyword>
<name>G7KZN3_MEDTR</name>
<organism evidence="2 4">
    <name type="scientific">Medicago truncatula</name>
    <name type="common">Barrel medic</name>
    <name type="synonym">Medicago tribuloides</name>
    <dbReference type="NCBI Taxonomy" id="3880"/>
    <lineage>
        <taxon>Eukaryota</taxon>
        <taxon>Viridiplantae</taxon>
        <taxon>Streptophyta</taxon>
        <taxon>Embryophyta</taxon>
        <taxon>Tracheophyta</taxon>
        <taxon>Spermatophyta</taxon>
        <taxon>Magnoliopsida</taxon>
        <taxon>eudicotyledons</taxon>
        <taxon>Gunneridae</taxon>
        <taxon>Pentapetalae</taxon>
        <taxon>rosids</taxon>
        <taxon>fabids</taxon>
        <taxon>Fabales</taxon>
        <taxon>Fabaceae</taxon>
        <taxon>Papilionoideae</taxon>
        <taxon>50 kb inversion clade</taxon>
        <taxon>NPAAA clade</taxon>
        <taxon>Hologalegina</taxon>
        <taxon>IRL clade</taxon>
        <taxon>Trifolieae</taxon>
        <taxon>Medicago</taxon>
    </lineage>
</organism>
<dbReference type="Proteomes" id="UP000002051">
    <property type="component" value="Unassembled WGS sequence"/>
</dbReference>
<reference evidence="2 4" key="2">
    <citation type="journal article" date="2014" name="BMC Genomics">
        <title>An improved genome release (version Mt4.0) for the model legume Medicago truncatula.</title>
        <authorList>
            <person name="Tang H."/>
            <person name="Krishnakumar V."/>
            <person name="Bidwell S."/>
            <person name="Rosen B."/>
            <person name="Chan A."/>
            <person name="Zhou S."/>
            <person name="Gentzbittel L."/>
            <person name="Childs K.L."/>
            <person name="Yandell M."/>
            <person name="Gundlach H."/>
            <person name="Mayer K.F."/>
            <person name="Schwartz D.C."/>
            <person name="Town C.D."/>
        </authorList>
    </citation>
    <scope>GENOME REANNOTATION</scope>
    <source>
        <strain evidence="3 4">cv. Jemalong A17</strain>
    </source>
</reference>
<accession>G7KZN3</accession>
<dbReference type="AlphaFoldDB" id="G7KZN3"/>
<dbReference type="EMBL" id="CM001223">
    <property type="protein sequence ID" value="AES82526.2"/>
    <property type="molecule type" value="Genomic_DNA"/>
</dbReference>
<proteinExistence type="predicted"/>
<evidence type="ECO:0000313" key="2">
    <source>
        <dbReference type="EMBL" id="AES82526.2"/>
    </source>
</evidence>
<evidence type="ECO:0000313" key="4">
    <source>
        <dbReference type="Proteomes" id="UP000002051"/>
    </source>
</evidence>
<protein>
    <submittedName>
        <fullName evidence="2 3">Uncharacterized protein</fullName>
    </submittedName>
</protein>
<dbReference type="HOGENOM" id="CLU_1549904_0_0_1"/>
<evidence type="ECO:0000313" key="3">
    <source>
        <dbReference type="EnsemblPlants" id="AES82526"/>
    </source>
</evidence>
<dbReference type="PaxDb" id="3880-AES82526"/>
<evidence type="ECO:0000256" key="1">
    <source>
        <dbReference type="SAM" id="MobiDB-lite"/>
    </source>
</evidence>